<gene>
    <name evidence="1" type="ORF">PanWU01x14_161060</name>
</gene>
<comment type="caution">
    <text evidence="1">The sequence shown here is derived from an EMBL/GenBank/DDBJ whole genome shotgun (WGS) entry which is preliminary data.</text>
</comment>
<dbReference type="EMBL" id="JXTB01000142">
    <property type="protein sequence ID" value="PON59179.1"/>
    <property type="molecule type" value="Genomic_DNA"/>
</dbReference>
<organism evidence="1 2">
    <name type="scientific">Parasponia andersonii</name>
    <name type="common">Sponia andersonii</name>
    <dbReference type="NCBI Taxonomy" id="3476"/>
    <lineage>
        <taxon>Eukaryota</taxon>
        <taxon>Viridiplantae</taxon>
        <taxon>Streptophyta</taxon>
        <taxon>Embryophyta</taxon>
        <taxon>Tracheophyta</taxon>
        <taxon>Spermatophyta</taxon>
        <taxon>Magnoliopsida</taxon>
        <taxon>eudicotyledons</taxon>
        <taxon>Gunneridae</taxon>
        <taxon>Pentapetalae</taxon>
        <taxon>rosids</taxon>
        <taxon>fabids</taxon>
        <taxon>Rosales</taxon>
        <taxon>Cannabaceae</taxon>
        <taxon>Parasponia</taxon>
    </lineage>
</organism>
<dbReference type="AlphaFoldDB" id="A0A2P5CDP6"/>
<evidence type="ECO:0000313" key="2">
    <source>
        <dbReference type="Proteomes" id="UP000237105"/>
    </source>
</evidence>
<evidence type="ECO:0000313" key="1">
    <source>
        <dbReference type="EMBL" id="PON59179.1"/>
    </source>
</evidence>
<sequence length="87" mass="9725">MFKHFLSRAPGCDAWTMFYGLGSRPSRFYAFNLCRGSSVHLSLDSASNDPSLLCCRPFVTALPGFTYLDKFPDPSLDFYSAVNTDLL</sequence>
<protein>
    <submittedName>
        <fullName evidence="1">Uncharacterized protein</fullName>
    </submittedName>
</protein>
<dbReference type="Proteomes" id="UP000237105">
    <property type="component" value="Unassembled WGS sequence"/>
</dbReference>
<reference evidence="2" key="1">
    <citation type="submission" date="2016-06" db="EMBL/GenBank/DDBJ databases">
        <title>Parallel loss of symbiosis genes in relatives of nitrogen-fixing non-legume Parasponia.</title>
        <authorList>
            <person name="Van Velzen R."/>
            <person name="Holmer R."/>
            <person name="Bu F."/>
            <person name="Rutten L."/>
            <person name="Van Zeijl A."/>
            <person name="Liu W."/>
            <person name="Santuari L."/>
            <person name="Cao Q."/>
            <person name="Sharma T."/>
            <person name="Shen D."/>
            <person name="Roswanjaya Y."/>
            <person name="Wardhani T."/>
            <person name="Kalhor M.S."/>
            <person name="Jansen J."/>
            <person name="Van den Hoogen J."/>
            <person name="Gungor B."/>
            <person name="Hartog M."/>
            <person name="Hontelez J."/>
            <person name="Verver J."/>
            <person name="Yang W.-C."/>
            <person name="Schijlen E."/>
            <person name="Repin R."/>
            <person name="Schilthuizen M."/>
            <person name="Schranz E."/>
            <person name="Heidstra R."/>
            <person name="Miyata K."/>
            <person name="Fedorova E."/>
            <person name="Kohlen W."/>
            <person name="Bisseling T."/>
            <person name="Smit S."/>
            <person name="Geurts R."/>
        </authorList>
    </citation>
    <scope>NUCLEOTIDE SEQUENCE [LARGE SCALE GENOMIC DNA]</scope>
    <source>
        <strain evidence="2">cv. WU1-14</strain>
    </source>
</reference>
<keyword evidence="2" id="KW-1185">Reference proteome</keyword>
<name>A0A2P5CDP6_PARAD</name>
<proteinExistence type="predicted"/>
<accession>A0A2P5CDP6</accession>